<evidence type="ECO:0000256" key="7">
    <source>
        <dbReference type="SAM" id="MobiDB-lite"/>
    </source>
</evidence>
<dbReference type="InterPro" id="IPR005616">
    <property type="entry name" value="CcmH/CycL/Ccl2/NrfF_N"/>
</dbReference>
<dbReference type="GO" id="GO:0046872">
    <property type="term" value="F:metal ion binding"/>
    <property type="evidence" value="ECO:0007669"/>
    <property type="project" value="UniProtKB-KW"/>
</dbReference>
<proteinExistence type="inferred from homology"/>
<evidence type="ECO:0000256" key="4">
    <source>
        <dbReference type="ARBA" id="ARBA00022729"/>
    </source>
</evidence>
<dbReference type="PANTHER" id="PTHR47870">
    <property type="entry name" value="CYTOCHROME C-TYPE BIOGENESIS PROTEIN CCMH"/>
    <property type="match status" value="1"/>
</dbReference>
<feature type="signal peptide" evidence="6">
    <location>
        <begin position="1"/>
        <end position="24"/>
    </location>
</feature>
<dbReference type="CDD" id="cd16378">
    <property type="entry name" value="CcmH_N"/>
    <property type="match status" value="1"/>
</dbReference>
<dbReference type="EMBL" id="JACNJN010000037">
    <property type="protein sequence ID" value="MBC8333996.1"/>
    <property type="molecule type" value="Genomic_DNA"/>
</dbReference>
<organism evidence="9 10">
    <name type="scientific">Candidatus Desulfolinea nitratireducens</name>
    <dbReference type="NCBI Taxonomy" id="2841698"/>
    <lineage>
        <taxon>Bacteria</taxon>
        <taxon>Bacillati</taxon>
        <taxon>Chloroflexota</taxon>
        <taxon>Anaerolineae</taxon>
        <taxon>Anaerolineales</taxon>
        <taxon>Anaerolineales incertae sedis</taxon>
        <taxon>Candidatus Desulfolinea</taxon>
    </lineage>
</organism>
<feature type="domain" description="CcmH/CycL/Ccl2/NrfF N-terminal" evidence="8">
    <location>
        <begin position="11"/>
        <end position="134"/>
    </location>
</feature>
<keyword evidence="4 6" id="KW-0732">Signal</keyword>
<feature type="region of interest" description="Disordered" evidence="7">
    <location>
        <begin position="133"/>
        <end position="153"/>
    </location>
</feature>
<keyword evidence="3 6" id="KW-0479">Metal-binding</keyword>
<feature type="chain" id="PRO_5035342230" description="Cytochrome c-type biogenesis protein" evidence="6">
    <location>
        <begin position="25"/>
        <end position="167"/>
    </location>
</feature>
<keyword evidence="6" id="KW-1133">Transmembrane helix</keyword>
<feature type="transmembrane region" description="Helical" evidence="6">
    <location>
        <begin position="104"/>
        <end position="122"/>
    </location>
</feature>
<dbReference type="PANTHER" id="PTHR47870:SF4">
    <property type="entry name" value="CYTOCHROME C-TYPE BIOGENESIS PROTEIN CYCH"/>
    <property type="match status" value="1"/>
</dbReference>
<gene>
    <name evidence="9" type="ORF">H8E29_01920</name>
</gene>
<reference evidence="9 10" key="1">
    <citation type="submission" date="2020-08" db="EMBL/GenBank/DDBJ databases">
        <title>Bridging the membrane lipid divide: bacteria of the FCB group superphylum have the potential to synthesize archaeal ether lipids.</title>
        <authorList>
            <person name="Villanueva L."/>
            <person name="Von Meijenfeldt F.A.B."/>
            <person name="Westbye A.B."/>
            <person name="Yadav S."/>
            <person name="Hopmans E.C."/>
            <person name="Dutilh B.E."/>
            <person name="Sinninghe Damste J.S."/>
        </authorList>
    </citation>
    <scope>NUCLEOTIDE SEQUENCE [LARGE SCALE GENOMIC DNA]</scope>
    <source>
        <strain evidence="9">NIOZ-UU36</strain>
    </source>
</reference>
<name>A0A8J6NG11_9CHLR</name>
<dbReference type="Gene3D" id="1.10.8.640">
    <property type="entry name" value="Cytochrome C biogenesis protein"/>
    <property type="match status" value="1"/>
</dbReference>
<evidence type="ECO:0000256" key="2">
    <source>
        <dbReference type="ARBA" id="ARBA00022617"/>
    </source>
</evidence>
<protein>
    <recommendedName>
        <fullName evidence="6">Cytochrome c-type biogenesis protein</fullName>
    </recommendedName>
</protein>
<evidence type="ECO:0000313" key="10">
    <source>
        <dbReference type="Proteomes" id="UP000614469"/>
    </source>
</evidence>
<evidence type="ECO:0000313" key="9">
    <source>
        <dbReference type="EMBL" id="MBC8333996.1"/>
    </source>
</evidence>
<dbReference type="InterPro" id="IPR051263">
    <property type="entry name" value="C-type_cytochrome_biogenesis"/>
</dbReference>
<keyword evidence="6" id="KW-0812">Transmembrane</keyword>
<sequence>MKKIYPLMLIVILLALLSVSTVAAQDGVDDVSDDQVNAIAKQLFCPVCENTPLDVCETQACKQWRELIRLKISEGWTEPEIKQYFVDNYGERVLSEPKREGFSLLVYFVPPMIILFGAVILFRALREWKIDGDDAPEMGASSGFTDDSGDSDDDYIARLEEEMRKQD</sequence>
<dbReference type="AlphaFoldDB" id="A0A8J6NG11"/>
<evidence type="ECO:0000259" key="8">
    <source>
        <dbReference type="Pfam" id="PF03918"/>
    </source>
</evidence>
<comment type="similarity">
    <text evidence="1 6">Belongs to the CcmH/CycL/Ccl2/NrfF family.</text>
</comment>
<evidence type="ECO:0000256" key="3">
    <source>
        <dbReference type="ARBA" id="ARBA00022723"/>
    </source>
</evidence>
<keyword evidence="2 6" id="KW-0349">Heme</keyword>
<evidence type="ECO:0000256" key="1">
    <source>
        <dbReference type="ARBA" id="ARBA00010342"/>
    </source>
</evidence>
<dbReference type="GO" id="GO:0005886">
    <property type="term" value="C:plasma membrane"/>
    <property type="evidence" value="ECO:0007669"/>
    <property type="project" value="TreeGrafter"/>
</dbReference>
<dbReference type="Pfam" id="PF03918">
    <property type="entry name" value="CcmH"/>
    <property type="match status" value="1"/>
</dbReference>
<accession>A0A8J6NG11</accession>
<evidence type="ECO:0000256" key="6">
    <source>
        <dbReference type="RuleBase" id="RU364112"/>
    </source>
</evidence>
<comment type="function">
    <text evidence="6">Possible subunit of a heme lyase.</text>
</comment>
<evidence type="ECO:0000256" key="5">
    <source>
        <dbReference type="ARBA" id="ARBA00023004"/>
    </source>
</evidence>
<dbReference type="Proteomes" id="UP000614469">
    <property type="component" value="Unassembled WGS sequence"/>
</dbReference>
<keyword evidence="5 6" id="KW-0408">Iron</keyword>
<dbReference type="InterPro" id="IPR038297">
    <property type="entry name" value="CcmH/CycL/NrfF/Ccl2_sf"/>
</dbReference>
<comment type="caution">
    <text evidence="9">The sequence shown here is derived from an EMBL/GenBank/DDBJ whole genome shotgun (WGS) entry which is preliminary data.</text>
</comment>
<keyword evidence="6" id="KW-0472">Membrane</keyword>